<proteinExistence type="predicted"/>
<feature type="compositionally biased region" description="Polar residues" evidence="1">
    <location>
        <begin position="656"/>
        <end position="666"/>
    </location>
</feature>
<evidence type="ECO:0000313" key="4">
    <source>
        <dbReference type="Proteomes" id="UP000569329"/>
    </source>
</evidence>
<dbReference type="InterPro" id="IPR022029">
    <property type="entry name" value="YoaR-like_PG-bd"/>
</dbReference>
<dbReference type="PANTHER" id="PTHR35788:SF1">
    <property type="entry name" value="EXPORTED PROTEIN"/>
    <property type="match status" value="1"/>
</dbReference>
<dbReference type="InterPro" id="IPR007391">
    <property type="entry name" value="Vancomycin_resist_VanW"/>
</dbReference>
<dbReference type="InterPro" id="IPR052913">
    <property type="entry name" value="Glycopeptide_resist_protein"/>
</dbReference>
<evidence type="ECO:0000313" key="3">
    <source>
        <dbReference type="EMBL" id="MBA8827341.1"/>
    </source>
</evidence>
<feature type="region of interest" description="Disordered" evidence="1">
    <location>
        <begin position="1"/>
        <end position="129"/>
    </location>
</feature>
<evidence type="ECO:0000256" key="1">
    <source>
        <dbReference type="SAM" id="MobiDB-lite"/>
    </source>
</evidence>
<feature type="region of interest" description="Disordered" evidence="1">
    <location>
        <begin position="624"/>
        <end position="701"/>
    </location>
</feature>
<gene>
    <name evidence="3" type="ORF">FHX42_004725</name>
</gene>
<dbReference type="Proteomes" id="UP000569329">
    <property type="component" value="Unassembled WGS sequence"/>
</dbReference>
<reference evidence="3 4" key="1">
    <citation type="submission" date="2020-07" db="EMBL/GenBank/DDBJ databases">
        <title>Sequencing the genomes of 1000 actinobacteria strains.</title>
        <authorList>
            <person name="Klenk H.-P."/>
        </authorList>
    </citation>
    <scope>NUCLEOTIDE SEQUENCE [LARGE SCALE GENOMIC DNA]</scope>
    <source>
        <strain evidence="3 4">DSM 45975</strain>
    </source>
</reference>
<dbReference type="Pfam" id="PF04294">
    <property type="entry name" value="VanW"/>
    <property type="match status" value="1"/>
</dbReference>
<feature type="compositionally biased region" description="Low complexity" evidence="1">
    <location>
        <begin position="114"/>
        <end position="125"/>
    </location>
</feature>
<sequence length="701" mass="74510">MPEDHEHPEGSNAEPPEGSPPEWSTSSDEPTKRFSGQLGDPADETVRQEFPTTEPDESDSERTQRIPAVSSDPVPESDTETTQSIPAITDTTRTAAWSFDGTAPPPDQPPGTSPPQSSGPDSGGSAKKRRTLIRSGVAAGVAVGLLALLYIGDLAFSSGQVPRGTVVGNVAVGGLNKAAAERKLREELGPGLNEPVVLRAGADRTSLDPSEAGLSMDWDATLDKAGSQPLNPFTRLSSFFTSREITPVSNVDRAKLNRAVDEVVPRLEHKPSEGTIRFDDAEPVAVEPVTGHSIDTAKAADAVLTQWAGKGPVQVPFVEQPVSTTSQGVHQALNRIAKPAVSAPVTVLGDGAKATLTPEMIADALRFNPDGNGGLKMHVDRPTVVKAAEPQLASTIRPGKDAGFVVKGGKPVVQKSVHGRGIDWKKSLAPLSKVLRQQDQSRSVRAVYVEEPAKLTTEEANKLGIREKVSTFTTRGFGPDSGVNIRRVAQEVNGAIIKPGKTFSLNGHTGIRQKPQGYIASGIIKNGRPSKAVGGGISQFATTLYNASYFAGLKDVEHKEHSYYISRYPMGREATVFQQPDGTSLIDVKFKNTLDSGILITTKWTPESITVTFWGTKKYDVKSHTSPKSPPIPPEVTTIPPGQPCKSTDGKPGFTVTDTRTRTNVKTGEVTKNSHETEYEAQPIVKCGAPPPPPPPGPPAG</sequence>
<name>A0A839E7U2_9PSEU</name>
<dbReference type="AlphaFoldDB" id="A0A839E7U2"/>
<organism evidence="3 4">
    <name type="scientific">Halosaccharopolyspora lacisalsi</name>
    <dbReference type="NCBI Taxonomy" id="1000566"/>
    <lineage>
        <taxon>Bacteria</taxon>
        <taxon>Bacillati</taxon>
        <taxon>Actinomycetota</taxon>
        <taxon>Actinomycetes</taxon>
        <taxon>Pseudonocardiales</taxon>
        <taxon>Pseudonocardiaceae</taxon>
        <taxon>Halosaccharopolyspora</taxon>
    </lineage>
</organism>
<feature type="compositionally biased region" description="Polar residues" evidence="1">
    <location>
        <begin position="80"/>
        <end position="95"/>
    </location>
</feature>
<feature type="domain" description="YoaR-like putative peptidoglycan binding" evidence="2">
    <location>
        <begin position="356"/>
        <end position="442"/>
    </location>
</feature>
<keyword evidence="4" id="KW-1185">Reference proteome</keyword>
<dbReference type="Pfam" id="PF12229">
    <property type="entry name" value="PG_binding_4"/>
    <property type="match status" value="2"/>
</dbReference>
<dbReference type="EMBL" id="JACGWZ010000007">
    <property type="protein sequence ID" value="MBA8827341.1"/>
    <property type="molecule type" value="Genomic_DNA"/>
</dbReference>
<feature type="compositionally biased region" description="Pro residues" evidence="1">
    <location>
        <begin position="689"/>
        <end position="701"/>
    </location>
</feature>
<feature type="compositionally biased region" description="Pro residues" evidence="1">
    <location>
        <begin position="103"/>
        <end position="113"/>
    </location>
</feature>
<protein>
    <submittedName>
        <fullName evidence="3">Vancomycin resistance protein YoaR</fullName>
    </submittedName>
</protein>
<comment type="caution">
    <text evidence="3">The sequence shown here is derived from an EMBL/GenBank/DDBJ whole genome shotgun (WGS) entry which is preliminary data.</text>
</comment>
<evidence type="ECO:0000259" key="2">
    <source>
        <dbReference type="Pfam" id="PF12229"/>
    </source>
</evidence>
<dbReference type="RefSeq" id="WP_182546489.1">
    <property type="nucleotide sequence ID" value="NZ_JACGWZ010000007.1"/>
</dbReference>
<dbReference type="PANTHER" id="PTHR35788">
    <property type="entry name" value="EXPORTED PROTEIN-RELATED"/>
    <property type="match status" value="1"/>
</dbReference>
<accession>A0A839E7U2</accession>
<feature type="domain" description="YoaR-like putative peptidoglycan binding" evidence="2">
    <location>
        <begin position="207"/>
        <end position="308"/>
    </location>
</feature>